<keyword evidence="2" id="KW-1185">Reference proteome</keyword>
<evidence type="ECO:0000313" key="2">
    <source>
        <dbReference type="Proteomes" id="UP000308600"/>
    </source>
</evidence>
<sequence length="1135" mass="124416">MAQAMNSPNNILDLTKLAKNKRSSRSSRTPMSVFEQIPPAKLPISPPPEETLRRVSKPTPFTPSLLVNAGAVPVSAPKRKRTAVASSGQPPASPGPAEATPNPKPRKQTKHHIRQNSIPSPTRSSSTAPQELTPTKTKRVVLKSPHVANPDADYLPPMACEAEGSTARRTFSAKARRSATPIPPYEPPSVVYTPPREVMMTPTISKSSKRKTKRHTNSKHLKINLPIKKELPDIDLNAPMPPASPTDDPLLLSGSVVPLSTPPKAKVFREVAIEAQTLPPSSSPIDEQFDDLPMVQPTWEAPYSDSSDLSYMDMDDNAQLAAFDLNIPVSDGAWTDSDDEDADPEVIEGVGEITGRWRMMKVPTKQDPPSSATRDRMEKWGRPISPFPRKSGGNALQTLEDDIEPDELGSPIQKLDFSRVRDNTPQPSAATPLPSDAQLQRAAIELDTADLDQDSEIEELTQQDIMPARAQAEHVHQDPNVSGDSNMSFPEPDAMESHSGDEAEEEEVRLLSVEPESHEERVQSPGDDQHDATPVELTHDDPVNQPLAMQQDDVHAEASESSHSPSAYSILFPRREPLVPQVNDAVDTSIDDEDGTEEEYDTGLGVVKISSSDPKAAARAAAILKQHDYDCFTKILQQKKRRTSHSTVDSVAHDNRRRSLVGSGIRKTQSAKKERRLTLGGVVGDQVFIPGTPVMTLPQLLAEAEKDLSVHHEQESLCLSPRRDPFKTPLPRRHSAVVEHHQPAPSQFTVSDVGQRVWAKDDWKQLDGCFTDERLAAGMDQGLQPDELADVDDVQIENVVERFVTLYGGYDVINQFGDAWKRDNILQRASALRNKQEAGHVAPPTTPRVTSSASNSPRLPTMAVPDFTPLARRPPSKSRPVLPPPVVDGPFKDLAKVPPTLLAPRYSHLFEEAVAVSENQHLTTPKNRNVDVHDQSGSIDDEYSLELSASLPPPSHSTRPEPPSTTLGKRVKGFLFSYLPSMPKTAPPATKIKSSTHPGLPLPPLDILSKSRPPVVTPARPPIPKSKAPKELVQLHHGPQPTIAPSRIPRLVQPRRLVELHPVPKPVELVDLIKPIPRPRRSSGSVKDLIQNYEQLDSSTGRSTSRLSQYSQQSEVGSSVAGSGAPNRIPRPWRP</sequence>
<evidence type="ECO:0000313" key="1">
    <source>
        <dbReference type="EMBL" id="TFK67570.1"/>
    </source>
</evidence>
<name>A0ACD3AP49_9AGAR</name>
<organism evidence="1 2">
    <name type="scientific">Pluteus cervinus</name>
    <dbReference type="NCBI Taxonomy" id="181527"/>
    <lineage>
        <taxon>Eukaryota</taxon>
        <taxon>Fungi</taxon>
        <taxon>Dikarya</taxon>
        <taxon>Basidiomycota</taxon>
        <taxon>Agaricomycotina</taxon>
        <taxon>Agaricomycetes</taxon>
        <taxon>Agaricomycetidae</taxon>
        <taxon>Agaricales</taxon>
        <taxon>Pluteineae</taxon>
        <taxon>Pluteaceae</taxon>
        <taxon>Pluteus</taxon>
    </lineage>
</organism>
<dbReference type="Proteomes" id="UP000308600">
    <property type="component" value="Unassembled WGS sequence"/>
</dbReference>
<gene>
    <name evidence="1" type="ORF">BDN72DRAFT_90243</name>
</gene>
<accession>A0ACD3AP49</accession>
<dbReference type="EMBL" id="ML208372">
    <property type="protein sequence ID" value="TFK67570.1"/>
    <property type="molecule type" value="Genomic_DNA"/>
</dbReference>
<proteinExistence type="predicted"/>
<protein>
    <submittedName>
        <fullName evidence="1">Uncharacterized protein</fullName>
    </submittedName>
</protein>
<reference evidence="1 2" key="1">
    <citation type="journal article" date="2019" name="Nat. Ecol. Evol.">
        <title>Megaphylogeny resolves global patterns of mushroom evolution.</title>
        <authorList>
            <person name="Varga T."/>
            <person name="Krizsan K."/>
            <person name="Foldi C."/>
            <person name="Dima B."/>
            <person name="Sanchez-Garcia M."/>
            <person name="Sanchez-Ramirez S."/>
            <person name="Szollosi G.J."/>
            <person name="Szarkandi J.G."/>
            <person name="Papp V."/>
            <person name="Albert L."/>
            <person name="Andreopoulos W."/>
            <person name="Angelini C."/>
            <person name="Antonin V."/>
            <person name="Barry K.W."/>
            <person name="Bougher N.L."/>
            <person name="Buchanan P."/>
            <person name="Buyck B."/>
            <person name="Bense V."/>
            <person name="Catcheside P."/>
            <person name="Chovatia M."/>
            <person name="Cooper J."/>
            <person name="Damon W."/>
            <person name="Desjardin D."/>
            <person name="Finy P."/>
            <person name="Geml J."/>
            <person name="Haridas S."/>
            <person name="Hughes K."/>
            <person name="Justo A."/>
            <person name="Karasinski D."/>
            <person name="Kautmanova I."/>
            <person name="Kiss B."/>
            <person name="Kocsube S."/>
            <person name="Kotiranta H."/>
            <person name="LaButti K.M."/>
            <person name="Lechner B.E."/>
            <person name="Liimatainen K."/>
            <person name="Lipzen A."/>
            <person name="Lukacs Z."/>
            <person name="Mihaltcheva S."/>
            <person name="Morgado L.N."/>
            <person name="Niskanen T."/>
            <person name="Noordeloos M.E."/>
            <person name="Ohm R.A."/>
            <person name="Ortiz-Santana B."/>
            <person name="Ovrebo C."/>
            <person name="Racz N."/>
            <person name="Riley R."/>
            <person name="Savchenko A."/>
            <person name="Shiryaev A."/>
            <person name="Soop K."/>
            <person name="Spirin V."/>
            <person name="Szebenyi C."/>
            <person name="Tomsovsky M."/>
            <person name="Tulloss R.E."/>
            <person name="Uehling J."/>
            <person name="Grigoriev I.V."/>
            <person name="Vagvolgyi C."/>
            <person name="Papp T."/>
            <person name="Martin F.M."/>
            <person name="Miettinen O."/>
            <person name="Hibbett D.S."/>
            <person name="Nagy L.G."/>
        </authorList>
    </citation>
    <scope>NUCLEOTIDE SEQUENCE [LARGE SCALE GENOMIC DNA]</scope>
    <source>
        <strain evidence="1 2">NL-1719</strain>
    </source>
</reference>